<dbReference type="AlphaFoldDB" id="A0AAX6EK52"/>
<accession>A0AAX6EK52</accession>
<gene>
    <name evidence="2" type="ORF">M6B38_183660</name>
</gene>
<keyword evidence="1" id="KW-1133">Transmembrane helix</keyword>
<name>A0AAX6EK52_IRIPA</name>
<evidence type="ECO:0000313" key="3">
    <source>
        <dbReference type="Proteomes" id="UP001140949"/>
    </source>
</evidence>
<reference evidence="2" key="2">
    <citation type="submission" date="2023-04" db="EMBL/GenBank/DDBJ databases">
        <authorList>
            <person name="Bruccoleri R.E."/>
            <person name="Oakeley E.J."/>
            <person name="Faust A.-M."/>
            <person name="Dessus-Babus S."/>
            <person name="Altorfer M."/>
            <person name="Burckhardt D."/>
            <person name="Oertli M."/>
            <person name="Naumann U."/>
            <person name="Petersen F."/>
            <person name="Wong J."/>
        </authorList>
    </citation>
    <scope>NUCLEOTIDE SEQUENCE</scope>
    <source>
        <strain evidence="2">GSM-AAB239-AS_SAM_17_03QT</strain>
        <tissue evidence="2">Leaf</tissue>
    </source>
</reference>
<keyword evidence="3" id="KW-1185">Reference proteome</keyword>
<feature type="transmembrane region" description="Helical" evidence="1">
    <location>
        <begin position="56"/>
        <end position="81"/>
    </location>
</feature>
<keyword evidence="1" id="KW-0472">Membrane</keyword>
<evidence type="ECO:0000256" key="1">
    <source>
        <dbReference type="SAM" id="Phobius"/>
    </source>
</evidence>
<dbReference type="Proteomes" id="UP001140949">
    <property type="component" value="Unassembled WGS sequence"/>
</dbReference>
<organism evidence="2 3">
    <name type="scientific">Iris pallida</name>
    <name type="common">Sweet iris</name>
    <dbReference type="NCBI Taxonomy" id="29817"/>
    <lineage>
        <taxon>Eukaryota</taxon>
        <taxon>Viridiplantae</taxon>
        <taxon>Streptophyta</taxon>
        <taxon>Embryophyta</taxon>
        <taxon>Tracheophyta</taxon>
        <taxon>Spermatophyta</taxon>
        <taxon>Magnoliopsida</taxon>
        <taxon>Liliopsida</taxon>
        <taxon>Asparagales</taxon>
        <taxon>Iridaceae</taxon>
        <taxon>Iridoideae</taxon>
        <taxon>Irideae</taxon>
        <taxon>Iris</taxon>
    </lineage>
</organism>
<comment type="caution">
    <text evidence="2">The sequence shown here is derived from an EMBL/GenBank/DDBJ whole genome shotgun (WGS) entry which is preliminary data.</text>
</comment>
<protein>
    <submittedName>
        <fullName evidence="2">Basic proline-rich protein-like</fullName>
    </submittedName>
</protein>
<dbReference type="EMBL" id="JANAVB010035820">
    <property type="protein sequence ID" value="KAJ6804522.1"/>
    <property type="molecule type" value="Genomic_DNA"/>
</dbReference>
<evidence type="ECO:0000313" key="2">
    <source>
        <dbReference type="EMBL" id="KAJ6804522.1"/>
    </source>
</evidence>
<proteinExistence type="predicted"/>
<reference evidence="2" key="1">
    <citation type="journal article" date="2023" name="GigaByte">
        <title>Genome assembly of the bearded iris, Iris pallida Lam.</title>
        <authorList>
            <person name="Bruccoleri R.E."/>
            <person name="Oakeley E.J."/>
            <person name="Faust A.M.E."/>
            <person name="Altorfer M."/>
            <person name="Dessus-Babus S."/>
            <person name="Burckhardt D."/>
            <person name="Oertli M."/>
            <person name="Naumann U."/>
            <person name="Petersen F."/>
            <person name="Wong J."/>
        </authorList>
    </citation>
    <scope>NUCLEOTIDE SEQUENCE</scope>
    <source>
        <strain evidence="2">GSM-AAB239-AS_SAM_17_03QT</strain>
    </source>
</reference>
<sequence>MLPLRSDQPPRDPTALSFFPLLLCRDPSFSAACSDLSLPLFSSSLSLSLSLCLTDIYDVFFFFFFIFISLFICFSYSVFLYKPY</sequence>
<keyword evidence="1" id="KW-0812">Transmembrane</keyword>